<dbReference type="AlphaFoldDB" id="A0A1L5F9K6"/>
<dbReference type="EMBL" id="CP018335">
    <property type="protein sequence ID" value="APM39510.1"/>
    <property type="molecule type" value="Genomic_DNA"/>
</dbReference>
<evidence type="ECO:0000313" key="4">
    <source>
        <dbReference type="Proteomes" id="UP000184604"/>
    </source>
</evidence>
<dbReference type="PANTHER" id="PTHR35797:SF1">
    <property type="entry name" value="PROTEASE"/>
    <property type="match status" value="1"/>
</dbReference>
<evidence type="ECO:0000259" key="2">
    <source>
        <dbReference type="Pfam" id="PF02517"/>
    </source>
</evidence>
<dbReference type="GO" id="GO:0004175">
    <property type="term" value="F:endopeptidase activity"/>
    <property type="evidence" value="ECO:0007669"/>
    <property type="project" value="UniProtKB-ARBA"/>
</dbReference>
<name>A0A1L5F9K6_CLOKL</name>
<organism evidence="3 4">
    <name type="scientific">Clostridium kluyveri</name>
    <dbReference type="NCBI Taxonomy" id="1534"/>
    <lineage>
        <taxon>Bacteria</taxon>
        <taxon>Bacillati</taxon>
        <taxon>Bacillota</taxon>
        <taxon>Clostridia</taxon>
        <taxon>Eubacteriales</taxon>
        <taxon>Clostridiaceae</taxon>
        <taxon>Clostridium</taxon>
    </lineage>
</organism>
<keyword evidence="3" id="KW-0378">Hydrolase</keyword>
<reference evidence="3 4" key="1">
    <citation type="submission" date="2016-12" db="EMBL/GenBank/DDBJ databases">
        <title>Complete genome sequence of Clostridium kluyveri JZZ isolated from the pit mud of a Chinese flavor liquor-making factory.</title>
        <authorList>
            <person name="Wang Y."/>
        </authorList>
    </citation>
    <scope>NUCLEOTIDE SEQUENCE [LARGE SCALE GENOMIC DNA]</scope>
    <source>
        <strain evidence="3 4">JZZ</strain>
    </source>
</reference>
<keyword evidence="1" id="KW-0812">Transmembrane</keyword>
<feature type="transmembrane region" description="Helical" evidence="1">
    <location>
        <begin position="12"/>
        <end position="34"/>
    </location>
</feature>
<feature type="transmembrane region" description="Helical" evidence="1">
    <location>
        <begin position="220"/>
        <end position="241"/>
    </location>
</feature>
<feature type="transmembrane region" description="Helical" evidence="1">
    <location>
        <begin position="105"/>
        <end position="122"/>
    </location>
</feature>
<dbReference type="RefSeq" id="WP_073539133.1">
    <property type="nucleotide sequence ID" value="NZ_CP018335.1"/>
</dbReference>
<feature type="transmembrane region" description="Helical" evidence="1">
    <location>
        <begin position="143"/>
        <end position="164"/>
    </location>
</feature>
<dbReference type="Pfam" id="PF02517">
    <property type="entry name" value="Rce1-like"/>
    <property type="match status" value="1"/>
</dbReference>
<feature type="transmembrane region" description="Helical" evidence="1">
    <location>
        <begin position="247"/>
        <end position="267"/>
    </location>
</feature>
<feature type="transmembrane region" description="Helical" evidence="1">
    <location>
        <begin position="46"/>
        <end position="64"/>
    </location>
</feature>
<feature type="transmembrane region" description="Helical" evidence="1">
    <location>
        <begin position="76"/>
        <end position="99"/>
    </location>
</feature>
<dbReference type="Proteomes" id="UP000184604">
    <property type="component" value="Chromosome"/>
</dbReference>
<keyword evidence="1" id="KW-1133">Transmembrane helix</keyword>
<dbReference type="InterPro" id="IPR042150">
    <property type="entry name" value="MmRce1-like"/>
</dbReference>
<gene>
    <name evidence="3" type="ORF">BS101_12545</name>
</gene>
<protein>
    <submittedName>
        <fullName evidence="3">CAAX protease family protein</fullName>
    </submittedName>
</protein>
<dbReference type="GO" id="GO:0006508">
    <property type="term" value="P:proteolysis"/>
    <property type="evidence" value="ECO:0007669"/>
    <property type="project" value="UniProtKB-KW"/>
</dbReference>
<dbReference type="OrthoDB" id="9777755at2"/>
<accession>A0A1L5F9K6</accession>
<keyword evidence="1" id="KW-0472">Membrane</keyword>
<sequence length="335" mass="38566">MKIELARIKNEIVVFLLTTFVITFSMGILMFWVYKHLDKDIMSSFGLAQMLYPALVAIILIIIHEKDNIHRTLSNFFKIYIVLCILSIVVLISGIFIFPKYVSKVLNVLVYIFSVILFSLMVNNKDNCFEKINMVFQKNFKKVLILCLVFIGIQFLISIINGVAYGNFIESIKKSISILGFLPFNVLLSILISFVIFFGEELGWRGYLQPRLQILFGKRFGVIVLGVIWGIWHLPLCFMFYSPKTPVYCVIFHIFYCMFIGIFFGFAYMKTGNLWSVIIIHLINNSMALTSNNLSGIVFTPKSLVLNIIICGVVFLPFIFTKEYNGENLEKILLH</sequence>
<evidence type="ECO:0000256" key="1">
    <source>
        <dbReference type="SAM" id="Phobius"/>
    </source>
</evidence>
<dbReference type="InterPro" id="IPR003675">
    <property type="entry name" value="Rce1/LyrA-like_dom"/>
</dbReference>
<feature type="transmembrane region" description="Helical" evidence="1">
    <location>
        <begin position="304"/>
        <end position="321"/>
    </location>
</feature>
<dbReference type="PANTHER" id="PTHR35797">
    <property type="entry name" value="PROTEASE-RELATED"/>
    <property type="match status" value="1"/>
</dbReference>
<evidence type="ECO:0000313" key="3">
    <source>
        <dbReference type="EMBL" id="APM39510.1"/>
    </source>
</evidence>
<keyword evidence="3" id="KW-0645">Protease</keyword>
<proteinExistence type="predicted"/>
<feature type="transmembrane region" description="Helical" evidence="1">
    <location>
        <begin position="176"/>
        <end position="199"/>
    </location>
</feature>
<dbReference type="GO" id="GO:0080120">
    <property type="term" value="P:CAAX-box protein maturation"/>
    <property type="evidence" value="ECO:0007669"/>
    <property type="project" value="UniProtKB-ARBA"/>
</dbReference>
<feature type="domain" description="CAAX prenyl protease 2/Lysostaphin resistance protein A-like" evidence="2">
    <location>
        <begin position="185"/>
        <end position="287"/>
    </location>
</feature>